<protein>
    <submittedName>
        <fullName evidence="1">Uncharacterized protein</fullName>
    </submittedName>
</protein>
<dbReference type="EMBL" id="JABXBU010002227">
    <property type="protein sequence ID" value="KAF8773767.1"/>
    <property type="molecule type" value="Genomic_DNA"/>
</dbReference>
<name>A0A8T0EIM2_ARGBR</name>
<evidence type="ECO:0000313" key="1">
    <source>
        <dbReference type="EMBL" id="KAF8773767.1"/>
    </source>
</evidence>
<dbReference type="PROSITE" id="PS51257">
    <property type="entry name" value="PROKAR_LIPOPROTEIN"/>
    <property type="match status" value="1"/>
</dbReference>
<proteinExistence type="predicted"/>
<dbReference type="AlphaFoldDB" id="A0A8T0EIM2"/>
<reference evidence="1" key="2">
    <citation type="submission" date="2020-06" db="EMBL/GenBank/DDBJ databases">
        <authorList>
            <person name="Sheffer M."/>
        </authorList>
    </citation>
    <scope>NUCLEOTIDE SEQUENCE</scope>
</reference>
<organism evidence="1 2">
    <name type="scientific">Argiope bruennichi</name>
    <name type="common">Wasp spider</name>
    <name type="synonym">Aranea bruennichi</name>
    <dbReference type="NCBI Taxonomy" id="94029"/>
    <lineage>
        <taxon>Eukaryota</taxon>
        <taxon>Metazoa</taxon>
        <taxon>Ecdysozoa</taxon>
        <taxon>Arthropoda</taxon>
        <taxon>Chelicerata</taxon>
        <taxon>Arachnida</taxon>
        <taxon>Araneae</taxon>
        <taxon>Araneomorphae</taxon>
        <taxon>Entelegynae</taxon>
        <taxon>Araneoidea</taxon>
        <taxon>Araneidae</taxon>
        <taxon>Argiope</taxon>
    </lineage>
</organism>
<gene>
    <name evidence="1" type="ORF">HNY73_016398</name>
</gene>
<dbReference type="Proteomes" id="UP000807504">
    <property type="component" value="Unassembled WGS sequence"/>
</dbReference>
<accession>A0A8T0EIM2</accession>
<keyword evidence="2" id="KW-1185">Reference proteome</keyword>
<comment type="caution">
    <text evidence="1">The sequence shown here is derived from an EMBL/GenBank/DDBJ whole genome shotgun (WGS) entry which is preliminary data.</text>
</comment>
<reference evidence="1" key="1">
    <citation type="journal article" date="2020" name="bioRxiv">
        <title>Chromosome-level reference genome of the European wasp spider Argiope bruennichi: a resource for studies on range expansion and evolutionary adaptation.</title>
        <authorList>
            <person name="Sheffer M.M."/>
            <person name="Hoppe A."/>
            <person name="Krehenwinkel H."/>
            <person name="Uhl G."/>
            <person name="Kuss A.W."/>
            <person name="Jensen L."/>
            <person name="Jensen C."/>
            <person name="Gillespie R.G."/>
            <person name="Hoff K.J."/>
            <person name="Prost S."/>
        </authorList>
    </citation>
    <scope>NUCLEOTIDE SEQUENCE</scope>
</reference>
<evidence type="ECO:0000313" key="2">
    <source>
        <dbReference type="Proteomes" id="UP000807504"/>
    </source>
</evidence>
<sequence length="81" mass="9260">MRLLTELKQLGFLTSAGLVSSCVLKATKERWTQGVSVGRLEMCRSLHYKCTKAWIGLQYWSSSHRLKFFFSNMGDGSRKVL</sequence>